<evidence type="ECO:0000256" key="2">
    <source>
        <dbReference type="SAM" id="MobiDB-lite"/>
    </source>
</evidence>
<gene>
    <name evidence="3" type="ORF">EVEC_LOCUS11141</name>
</gene>
<sequence>MNGRRSGPTTADRYCSPPITATSPNRNEMQNRKLLFPFPISFNYTVSQHLTAVFYGRRTTSASKLSQIFGSNSERTSTSSLQSGLQDLGATSKLATKIAESQLRGADLLERWARDSQNAAIDDVMHQTSQLFRMFSEKQLQFAKDYDHFLKQLHKIADAEKLVHDAEKKLQFLEDREKKLKREIQKAERVLNETRAEMEVVKMFRFRHGMQGIADSYRAFGKNCQAIFDCHREITELVPAVANEDVRRMVYDGVPITRERVENLRRFLIQVICAELTITINRSLEPETAAFYPPARRRSEPIRSRARISQGTPPPPYTPSAPNEEQMIPVFSSSAVKHQY</sequence>
<feature type="region of interest" description="Disordered" evidence="2">
    <location>
        <begin position="1"/>
        <end position="27"/>
    </location>
</feature>
<protein>
    <submittedName>
        <fullName evidence="5">F-BAR domain-containing protein</fullName>
    </submittedName>
</protein>
<dbReference type="Proteomes" id="UP000274131">
    <property type="component" value="Unassembled WGS sequence"/>
</dbReference>
<dbReference type="EMBL" id="UXUI01011627">
    <property type="protein sequence ID" value="VDD96390.1"/>
    <property type="molecule type" value="Genomic_DNA"/>
</dbReference>
<feature type="coiled-coil region" evidence="1">
    <location>
        <begin position="156"/>
        <end position="197"/>
    </location>
</feature>
<reference evidence="3 4" key="2">
    <citation type="submission" date="2018-10" db="EMBL/GenBank/DDBJ databases">
        <authorList>
            <consortium name="Pathogen Informatics"/>
        </authorList>
    </citation>
    <scope>NUCLEOTIDE SEQUENCE [LARGE SCALE GENOMIC DNA]</scope>
</reference>
<dbReference type="InterPro" id="IPR027267">
    <property type="entry name" value="AH/BAR_dom_sf"/>
</dbReference>
<name>A0A0N4VLU5_ENTVE</name>
<dbReference type="WBParaSite" id="EVEC_0001188101-mRNA-1">
    <property type="protein sequence ID" value="EVEC_0001188101-mRNA-1"/>
    <property type="gene ID" value="EVEC_0001188101"/>
</dbReference>
<evidence type="ECO:0000313" key="5">
    <source>
        <dbReference type="WBParaSite" id="EVEC_0001188101-mRNA-1"/>
    </source>
</evidence>
<evidence type="ECO:0000256" key="1">
    <source>
        <dbReference type="SAM" id="Coils"/>
    </source>
</evidence>
<accession>A0A0N4VLU5</accession>
<dbReference type="AlphaFoldDB" id="A0A0N4VLU5"/>
<reference evidence="5" key="1">
    <citation type="submission" date="2017-02" db="UniProtKB">
        <authorList>
            <consortium name="WormBaseParasite"/>
        </authorList>
    </citation>
    <scope>IDENTIFICATION</scope>
</reference>
<dbReference type="OrthoDB" id="5803434at2759"/>
<dbReference type="Gene3D" id="1.20.1270.60">
    <property type="entry name" value="Arfaptin homology (AH) domain/BAR domain"/>
    <property type="match status" value="1"/>
</dbReference>
<evidence type="ECO:0000313" key="3">
    <source>
        <dbReference type="EMBL" id="VDD96390.1"/>
    </source>
</evidence>
<keyword evidence="4" id="KW-1185">Reference proteome</keyword>
<evidence type="ECO:0000313" key="4">
    <source>
        <dbReference type="Proteomes" id="UP000274131"/>
    </source>
</evidence>
<proteinExistence type="predicted"/>
<keyword evidence="1" id="KW-0175">Coiled coil</keyword>
<dbReference type="STRING" id="51028.A0A0N4VLU5"/>
<feature type="region of interest" description="Disordered" evidence="2">
    <location>
        <begin position="294"/>
        <end position="328"/>
    </location>
</feature>
<organism evidence="5">
    <name type="scientific">Enterobius vermicularis</name>
    <name type="common">Human pinworm</name>
    <dbReference type="NCBI Taxonomy" id="51028"/>
    <lineage>
        <taxon>Eukaryota</taxon>
        <taxon>Metazoa</taxon>
        <taxon>Ecdysozoa</taxon>
        <taxon>Nematoda</taxon>
        <taxon>Chromadorea</taxon>
        <taxon>Rhabditida</taxon>
        <taxon>Spirurina</taxon>
        <taxon>Oxyuridomorpha</taxon>
        <taxon>Oxyuroidea</taxon>
        <taxon>Oxyuridae</taxon>
        <taxon>Enterobius</taxon>
    </lineage>
</organism>